<gene>
    <name evidence="1" type="ORF">L910_4795</name>
</gene>
<reference evidence="1 2" key="1">
    <citation type="journal article" date="2013" name="Gut Pathog.">
        <title>Evidence of a new metabolic capacity in an emerging diarrheal pathogen: lessons from the draft genomes of Vibrio fluvialis strains PG41 and I21563.</title>
        <authorList>
            <person name="Khatri I."/>
            <person name="Mahajan S."/>
            <person name="Dureja C."/>
            <person name="Subramanian S."/>
            <person name="Raychaudhuri S."/>
        </authorList>
    </citation>
    <scope>NUCLEOTIDE SEQUENCE [LARGE SCALE GENOMIC DNA]</scope>
    <source>
        <strain evidence="1 2">PG41</strain>
    </source>
</reference>
<dbReference type="PATRIC" id="fig|1336752.4.peg.2494"/>
<accession>S7I3G0</accession>
<organism evidence="1 2">
    <name type="scientific">Vibrio fluvialis PG41</name>
    <dbReference type="NCBI Taxonomy" id="1336752"/>
    <lineage>
        <taxon>Bacteria</taxon>
        <taxon>Pseudomonadati</taxon>
        <taxon>Pseudomonadota</taxon>
        <taxon>Gammaproteobacteria</taxon>
        <taxon>Vibrionales</taxon>
        <taxon>Vibrionaceae</taxon>
        <taxon>Vibrio</taxon>
    </lineage>
</organism>
<protein>
    <submittedName>
        <fullName evidence="1">Uncharacterized protein</fullName>
    </submittedName>
</protein>
<dbReference type="AlphaFoldDB" id="S7I3G0"/>
<dbReference type="Proteomes" id="UP000014854">
    <property type="component" value="Unassembled WGS sequence"/>
</dbReference>
<name>S7I3G0_VIBFL</name>
<comment type="caution">
    <text evidence="1">The sequence shown here is derived from an EMBL/GenBank/DDBJ whole genome shotgun (WGS) entry which is preliminary data.</text>
</comment>
<evidence type="ECO:0000313" key="1">
    <source>
        <dbReference type="EMBL" id="EPP22618.1"/>
    </source>
</evidence>
<evidence type="ECO:0000313" key="2">
    <source>
        <dbReference type="Proteomes" id="UP000014854"/>
    </source>
</evidence>
<dbReference type="EMBL" id="ASXS01000009">
    <property type="protein sequence ID" value="EPP22618.1"/>
    <property type="molecule type" value="Genomic_DNA"/>
</dbReference>
<proteinExistence type="predicted"/>
<sequence>MERYGLPGSFNQPRIIFSLGTLPAWMTCSFSTTAGVDIT</sequence>